<name>A0A6H5HMF1_9HEMI</name>
<evidence type="ECO:0000256" key="1">
    <source>
        <dbReference type="SAM" id="MobiDB-lite"/>
    </source>
</evidence>
<evidence type="ECO:0000313" key="2">
    <source>
        <dbReference type="EMBL" id="CAB0017895.1"/>
    </source>
</evidence>
<keyword evidence="3" id="KW-1185">Reference proteome</keyword>
<dbReference type="AlphaFoldDB" id="A0A6H5HMF1"/>
<feature type="region of interest" description="Disordered" evidence="1">
    <location>
        <begin position="76"/>
        <end position="95"/>
    </location>
</feature>
<gene>
    <name evidence="2" type="ORF">NTEN_LOCUS21815</name>
</gene>
<proteinExistence type="predicted"/>
<accession>A0A6H5HMF1</accession>
<dbReference type="EMBL" id="CADCXU010032053">
    <property type="protein sequence ID" value="CAB0017895.1"/>
    <property type="molecule type" value="Genomic_DNA"/>
</dbReference>
<evidence type="ECO:0000313" key="3">
    <source>
        <dbReference type="Proteomes" id="UP000479000"/>
    </source>
</evidence>
<organism evidence="2 3">
    <name type="scientific">Nesidiocoris tenuis</name>
    <dbReference type="NCBI Taxonomy" id="355587"/>
    <lineage>
        <taxon>Eukaryota</taxon>
        <taxon>Metazoa</taxon>
        <taxon>Ecdysozoa</taxon>
        <taxon>Arthropoda</taxon>
        <taxon>Hexapoda</taxon>
        <taxon>Insecta</taxon>
        <taxon>Pterygota</taxon>
        <taxon>Neoptera</taxon>
        <taxon>Paraneoptera</taxon>
        <taxon>Hemiptera</taxon>
        <taxon>Heteroptera</taxon>
        <taxon>Panheteroptera</taxon>
        <taxon>Cimicomorpha</taxon>
        <taxon>Miridae</taxon>
        <taxon>Dicyphina</taxon>
        <taxon>Nesidiocoris</taxon>
    </lineage>
</organism>
<reference evidence="2 3" key="1">
    <citation type="submission" date="2020-02" db="EMBL/GenBank/DDBJ databases">
        <authorList>
            <person name="Ferguson B K."/>
        </authorList>
    </citation>
    <scope>NUCLEOTIDE SEQUENCE [LARGE SCALE GENOMIC DNA]</scope>
</reference>
<sequence length="95" mass="10416">MATPSPPSCRAAVSAANGPTCDTALTAAPSYLPAGLSCRNVRHSANQRRDRYGHAQRRLKPPRRFNLRNFQTGRFQHVGPYFADTAPEPQPMPPS</sequence>
<dbReference type="Proteomes" id="UP000479000">
    <property type="component" value="Unassembled WGS sequence"/>
</dbReference>
<protein>
    <submittedName>
        <fullName evidence="2">Uncharacterized protein</fullName>
    </submittedName>
</protein>